<keyword evidence="2" id="KW-1185">Reference proteome</keyword>
<dbReference type="RefSeq" id="WP_272179513.1">
    <property type="nucleotide sequence ID" value="NZ_JAQOMS010000002.1"/>
</dbReference>
<protein>
    <submittedName>
        <fullName evidence="1">Uncharacterized protein</fullName>
    </submittedName>
</protein>
<reference evidence="1 2" key="1">
    <citation type="submission" date="2023-01" db="EMBL/GenBank/DDBJ databases">
        <title>Psychrosphaera sp. nov., isolated from marine algae.</title>
        <authorList>
            <person name="Bayburt H."/>
            <person name="Choi B.J."/>
            <person name="Kim J.M."/>
            <person name="Choi D.G."/>
            <person name="Jeon C.O."/>
        </authorList>
    </citation>
    <scope>NUCLEOTIDE SEQUENCE [LARGE SCALE GENOMIC DNA]</scope>
    <source>
        <strain evidence="1 2">G1-22</strain>
    </source>
</reference>
<dbReference type="EMBL" id="JAQOMS010000002">
    <property type="protein sequence ID" value="MDC2887709.1"/>
    <property type="molecule type" value="Genomic_DNA"/>
</dbReference>
<comment type="caution">
    <text evidence="1">The sequence shown here is derived from an EMBL/GenBank/DDBJ whole genome shotgun (WGS) entry which is preliminary data.</text>
</comment>
<proteinExistence type="predicted"/>
<organism evidence="1 2">
    <name type="scientific">Psychrosphaera algicola</name>
    <dbReference type="NCBI Taxonomy" id="3023714"/>
    <lineage>
        <taxon>Bacteria</taxon>
        <taxon>Pseudomonadati</taxon>
        <taxon>Pseudomonadota</taxon>
        <taxon>Gammaproteobacteria</taxon>
        <taxon>Alteromonadales</taxon>
        <taxon>Pseudoalteromonadaceae</taxon>
        <taxon>Psychrosphaera</taxon>
    </lineage>
</organism>
<sequence>MVLSGDVHHGRISTVEFSNRDNKLIEVVSSPMSNLSGMSSIATSDITRSSRLKNFPR</sequence>
<dbReference type="Proteomes" id="UP001528411">
    <property type="component" value="Unassembled WGS sequence"/>
</dbReference>
<accession>A0ABT5F9H6</accession>
<evidence type="ECO:0000313" key="2">
    <source>
        <dbReference type="Proteomes" id="UP001528411"/>
    </source>
</evidence>
<name>A0ABT5F9H6_9GAMM</name>
<evidence type="ECO:0000313" key="1">
    <source>
        <dbReference type="EMBL" id="MDC2887709.1"/>
    </source>
</evidence>
<gene>
    <name evidence="1" type="ORF">PN838_01090</name>
</gene>